<name>A0A0L8GP02_OCTBM</name>
<proteinExistence type="predicted"/>
<accession>A0A0L8GP02</accession>
<evidence type="ECO:0000313" key="1">
    <source>
        <dbReference type="EMBL" id="KOF78738.1"/>
    </source>
</evidence>
<protein>
    <submittedName>
        <fullName evidence="1">Uncharacterized protein</fullName>
    </submittedName>
</protein>
<dbReference type="EMBL" id="KQ420963">
    <property type="protein sequence ID" value="KOF78738.1"/>
    <property type="molecule type" value="Genomic_DNA"/>
</dbReference>
<gene>
    <name evidence="1" type="ORF">OCBIM_22030358mg</name>
</gene>
<organism evidence="1">
    <name type="scientific">Octopus bimaculoides</name>
    <name type="common">California two-spotted octopus</name>
    <dbReference type="NCBI Taxonomy" id="37653"/>
    <lineage>
        <taxon>Eukaryota</taxon>
        <taxon>Metazoa</taxon>
        <taxon>Spiralia</taxon>
        <taxon>Lophotrochozoa</taxon>
        <taxon>Mollusca</taxon>
        <taxon>Cephalopoda</taxon>
        <taxon>Coleoidea</taxon>
        <taxon>Octopodiformes</taxon>
        <taxon>Octopoda</taxon>
        <taxon>Incirrata</taxon>
        <taxon>Octopodidae</taxon>
        <taxon>Octopus</taxon>
    </lineage>
</organism>
<dbReference type="AlphaFoldDB" id="A0A0L8GP02"/>
<sequence length="63" mass="7390">MIRGGKCSPLNLIKYSPLFEGKKLNSIKSKRKCFIFLLEYFRSFHLCYFTISVYSRNISFVGV</sequence>
<reference evidence="1" key="1">
    <citation type="submission" date="2015-07" db="EMBL/GenBank/DDBJ databases">
        <title>MeaNS - Measles Nucleotide Surveillance Program.</title>
        <authorList>
            <person name="Tran T."/>
            <person name="Druce J."/>
        </authorList>
    </citation>
    <scope>NUCLEOTIDE SEQUENCE</scope>
    <source>
        <strain evidence="1">UCB-OBI-ISO-001</strain>
        <tissue evidence="1">Gonad</tissue>
    </source>
</reference>